<name>A0ACC0AIA8_CATRO</name>
<gene>
    <name evidence="1" type="ORF">M9H77_29357</name>
</gene>
<sequence>MARHNSNVESGLLLLIQGHEFNSCVCQPLDSADTTSKNIEEKKDSSAVVCMRCVAVIAVQRELAVAASKTYAYMLKLPNKMGEIDYNMDAPAAQEMSYTDHVKRRHEEKGCLYAWFVSNFSMH</sequence>
<evidence type="ECO:0000313" key="2">
    <source>
        <dbReference type="Proteomes" id="UP001060085"/>
    </source>
</evidence>
<evidence type="ECO:0000313" key="1">
    <source>
        <dbReference type="EMBL" id="KAI5660564.1"/>
    </source>
</evidence>
<comment type="caution">
    <text evidence="1">The sequence shown here is derived from an EMBL/GenBank/DDBJ whole genome shotgun (WGS) entry which is preliminary data.</text>
</comment>
<organism evidence="1 2">
    <name type="scientific">Catharanthus roseus</name>
    <name type="common">Madagascar periwinkle</name>
    <name type="synonym">Vinca rosea</name>
    <dbReference type="NCBI Taxonomy" id="4058"/>
    <lineage>
        <taxon>Eukaryota</taxon>
        <taxon>Viridiplantae</taxon>
        <taxon>Streptophyta</taxon>
        <taxon>Embryophyta</taxon>
        <taxon>Tracheophyta</taxon>
        <taxon>Spermatophyta</taxon>
        <taxon>Magnoliopsida</taxon>
        <taxon>eudicotyledons</taxon>
        <taxon>Gunneridae</taxon>
        <taxon>Pentapetalae</taxon>
        <taxon>asterids</taxon>
        <taxon>lamiids</taxon>
        <taxon>Gentianales</taxon>
        <taxon>Apocynaceae</taxon>
        <taxon>Rauvolfioideae</taxon>
        <taxon>Vinceae</taxon>
        <taxon>Catharanthinae</taxon>
        <taxon>Catharanthus</taxon>
    </lineage>
</organism>
<dbReference type="Proteomes" id="UP001060085">
    <property type="component" value="Linkage Group LG06"/>
</dbReference>
<proteinExistence type="predicted"/>
<dbReference type="EMBL" id="CM044706">
    <property type="protein sequence ID" value="KAI5660564.1"/>
    <property type="molecule type" value="Genomic_DNA"/>
</dbReference>
<reference evidence="2" key="1">
    <citation type="journal article" date="2023" name="Nat. Plants">
        <title>Single-cell RNA sequencing provides a high-resolution roadmap for understanding the multicellular compartmentation of specialized metabolism.</title>
        <authorList>
            <person name="Sun S."/>
            <person name="Shen X."/>
            <person name="Li Y."/>
            <person name="Li Y."/>
            <person name="Wang S."/>
            <person name="Li R."/>
            <person name="Zhang H."/>
            <person name="Shen G."/>
            <person name="Guo B."/>
            <person name="Wei J."/>
            <person name="Xu J."/>
            <person name="St-Pierre B."/>
            <person name="Chen S."/>
            <person name="Sun C."/>
        </authorList>
    </citation>
    <scope>NUCLEOTIDE SEQUENCE [LARGE SCALE GENOMIC DNA]</scope>
</reference>
<protein>
    <submittedName>
        <fullName evidence="1">Uncharacterized protein</fullName>
    </submittedName>
</protein>
<keyword evidence="2" id="KW-1185">Reference proteome</keyword>
<accession>A0ACC0AIA8</accession>